<dbReference type="SUPFAM" id="SSF53223">
    <property type="entry name" value="Aminoacid dehydrogenase-like, N-terminal domain"/>
    <property type="match status" value="1"/>
</dbReference>
<dbReference type="Gene3D" id="3.40.50.10860">
    <property type="entry name" value="Leucine Dehydrogenase, chain A, domain 1"/>
    <property type="match status" value="1"/>
</dbReference>
<comment type="similarity">
    <text evidence="1 3 7">Belongs to the Glu/Leu/Phe/Val dehydrogenases family.</text>
</comment>
<dbReference type="PRINTS" id="PR00082">
    <property type="entry name" value="GLFDHDRGNASE"/>
</dbReference>
<accession>A0A1G2C8Z6</accession>
<feature type="domain" description="Glutamate/phenylalanine/leucine/valine/L-tryptophan dehydrogenase C-terminal" evidence="8">
    <location>
        <begin position="167"/>
        <end position="392"/>
    </location>
</feature>
<evidence type="ECO:0000256" key="7">
    <source>
        <dbReference type="RuleBase" id="RU004417"/>
    </source>
</evidence>
<evidence type="ECO:0000256" key="5">
    <source>
        <dbReference type="PIRSR" id="PIRSR000185-2"/>
    </source>
</evidence>
<dbReference type="GO" id="GO:0000166">
    <property type="term" value="F:nucleotide binding"/>
    <property type="evidence" value="ECO:0007669"/>
    <property type="project" value="UniProtKB-KW"/>
</dbReference>
<dbReference type="PANTHER" id="PTHR11606:SF13">
    <property type="entry name" value="GLUTAMATE DEHYDROGENASE 1, MITOCHONDRIAL"/>
    <property type="match status" value="1"/>
</dbReference>
<dbReference type="PIRSF" id="PIRSF000185">
    <property type="entry name" value="Glu_DH"/>
    <property type="match status" value="1"/>
</dbReference>
<dbReference type="InterPro" id="IPR006097">
    <property type="entry name" value="Glu/Leu/Phe/Val/Trp_DH_dimer"/>
</dbReference>
<feature type="binding site" evidence="5">
    <location>
        <position position="175"/>
    </location>
    <ligand>
        <name>NAD(+)</name>
        <dbReference type="ChEBI" id="CHEBI:57540"/>
    </ligand>
</feature>
<feature type="binding site" evidence="5">
    <location>
        <position position="36"/>
    </location>
    <ligand>
        <name>substrate</name>
    </ligand>
</feature>
<feature type="binding site" evidence="5">
    <location>
        <position position="334"/>
    </location>
    <ligand>
        <name>substrate</name>
    </ligand>
</feature>
<evidence type="ECO:0000313" key="9">
    <source>
        <dbReference type="EMBL" id="OGY96967.1"/>
    </source>
</evidence>
<dbReference type="InterPro" id="IPR014362">
    <property type="entry name" value="Glu_DH"/>
</dbReference>
<dbReference type="SMART" id="SM00839">
    <property type="entry name" value="ELFV_dehydrog"/>
    <property type="match status" value="1"/>
</dbReference>
<evidence type="ECO:0000313" key="10">
    <source>
        <dbReference type="Proteomes" id="UP000176648"/>
    </source>
</evidence>
<evidence type="ECO:0000256" key="4">
    <source>
        <dbReference type="PIRSR" id="PIRSR000185-1"/>
    </source>
</evidence>
<evidence type="ECO:0000259" key="8">
    <source>
        <dbReference type="SMART" id="SM00839"/>
    </source>
</evidence>
<evidence type="ECO:0000256" key="1">
    <source>
        <dbReference type="ARBA" id="ARBA00006382"/>
    </source>
</evidence>
<dbReference type="InterPro" id="IPR006096">
    <property type="entry name" value="Glu/Leu/Phe/Val/Trp_DH_C"/>
</dbReference>
<dbReference type="InterPro" id="IPR046346">
    <property type="entry name" value="Aminoacid_DH-like_N_sf"/>
</dbReference>
<dbReference type="InterPro" id="IPR036291">
    <property type="entry name" value="NAD(P)-bd_dom_sf"/>
</dbReference>
<dbReference type="GO" id="GO:0004352">
    <property type="term" value="F:glutamate dehydrogenase (NAD+) activity"/>
    <property type="evidence" value="ECO:0007669"/>
    <property type="project" value="TreeGrafter"/>
</dbReference>
<keyword evidence="2 3" id="KW-0560">Oxidoreductase</keyword>
<evidence type="ECO:0000256" key="2">
    <source>
        <dbReference type="ARBA" id="ARBA00023002"/>
    </source>
</evidence>
<dbReference type="AlphaFoldDB" id="A0A1G2C8Z6"/>
<reference evidence="9 10" key="1">
    <citation type="journal article" date="2016" name="Nat. Commun.">
        <title>Thousands of microbial genomes shed light on interconnected biogeochemical processes in an aquifer system.</title>
        <authorList>
            <person name="Anantharaman K."/>
            <person name="Brown C.T."/>
            <person name="Hug L.A."/>
            <person name="Sharon I."/>
            <person name="Castelle C.J."/>
            <person name="Probst A.J."/>
            <person name="Thomas B.C."/>
            <person name="Singh A."/>
            <person name="Wilkins M.J."/>
            <person name="Karaoz U."/>
            <person name="Brodie E.L."/>
            <person name="Williams K.H."/>
            <person name="Hubbard S.S."/>
            <person name="Banfield J.F."/>
        </authorList>
    </citation>
    <scope>NUCLEOTIDE SEQUENCE [LARGE SCALE GENOMIC DNA]</scope>
</reference>
<dbReference type="EMBL" id="MHKU01000015">
    <property type="protein sequence ID" value="OGY96967.1"/>
    <property type="molecule type" value="Genomic_DNA"/>
</dbReference>
<feature type="binding site" evidence="5">
    <location>
        <position position="60"/>
    </location>
    <ligand>
        <name>substrate</name>
    </ligand>
</feature>
<sequence length="395" mass="42666">MTNDSFGPEIVVRAYDPKLGMRGYLVIDNTALGPGKGGIRMTPHVTEEEVFRLARTMTWKNSLAGIPFGGAKGGIVWPSSAPSSVDLLRRGTQAMEGKNGGTPEKKKAFMQSFARTIGGLTPKKYIAGPDVATGEEEMRQFVEATGNPRSATGKPASLCAKDGTHCGLPHELGSTGFGVSIATRVALELLVRNIKGTTVAIHGFGNVATFAFKYLTEWGVKVVALADSRMAIHDPKGLNRELVLSLIKEGKRLEHYPSEARIPAEDFWSVPADVLIPASVTDVITDANKAKIHAKLIVEGGNIVMSEKIENEFAESGIVVIPDFVANAGGVISSYAEYRGYSPEKMFKLVEAKISKSTMKVLKRSLRIKRSPREVAMELARERVEKAMAHAKKTG</sequence>
<organism evidence="9 10">
    <name type="scientific">Candidatus Liptonbacteria bacterium GWB1_49_6</name>
    <dbReference type="NCBI Taxonomy" id="1798644"/>
    <lineage>
        <taxon>Bacteria</taxon>
        <taxon>Candidatus Liptoniibacteriota</taxon>
    </lineage>
</organism>
<gene>
    <name evidence="9" type="ORF">A2122_00015</name>
</gene>
<dbReference type="InterPro" id="IPR006095">
    <property type="entry name" value="Glu/Leu/Phe/Val/Trp_DH"/>
</dbReference>
<protein>
    <recommendedName>
        <fullName evidence="3">Glutamate dehydrogenase</fullName>
    </recommendedName>
</protein>
<proteinExistence type="inferred from homology"/>
<dbReference type="PANTHER" id="PTHR11606">
    <property type="entry name" value="GLUTAMATE DEHYDROGENASE"/>
    <property type="match status" value="1"/>
</dbReference>
<feature type="binding site" evidence="5">
    <location>
        <position position="206"/>
    </location>
    <ligand>
        <name>NAD(+)</name>
        <dbReference type="ChEBI" id="CHEBI:57540"/>
    </ligand>
</feature>
<name>A0A1G2C8Z6_9BACT</name>
<feature type="active site" description="Proton donor" evidence="4">
    <location>
        <position position="72"/>
    </location>
</feature>
<dbReference type="Gene3D" id="3.40.50.720">
    <property type="entry name" value="NAD(P)-binding Rossmann-like Domain"/>
    <property type="match status" value="1"/>
</dbReference>
<dbReference type="SUPFAM" id="SSF51735">
    <property type="entry name" value="NAD(P)-binding Rossmann-fold domains"/>
    <property type="match status" value="1"/>
</dbReference>
<dbReference type="GO" id="GO:0006538">
    <property type="term" value="P:L-glutamate catabolic process"/>
    <property type="evidence" value="ECO:0007669"/>
    <property type="project" value="TreeGrafter"/>
</dbReference>
<evidence type="ECO:0000256" key="6">
    <source>
        <dbReference type="PIRSR" id="PIRSR000185-3"/>
    </source>
</evidence>
<evidence type="ECO:0000256" key="3">
    <source>
        <dbReference type="PIRNR" id="PIRNR000185"/>
    </source>
</evidence>
<feature type="site" description="Important for catalysis" evidence="6">
    <location>
        <position position="130"/>
    </location>
</feature>
<dbReference type="Proteomes" id="UP000176648">
    <property type="component" value="Unassembled WGS sequence"/>
</dbReference>
<comment type="caution">
    <text evidence="9">The sequence shown here is derived from an EMBL/GenBank/DDBJ whole genome shotgun (WGS) entry which is preliminary data.</text>
</comment>
<dbReference type="Pfam" id="PF00208">
    <property type="entry name" value="ELFV_dehydrog"/>
    <property type="match status" value="1"/>
</dbReference>
<keyword evidence="5" id="KW-0547">Nucleotide-binding</keyword>
<dbReference type="Pfam" id="PF02812">
    <property type="entry name" value="ELFV_dehydrog_N"/>
    <property type="match status" value="1"/>
</dbReference>
<keyword evidence="5" id="KW-0520">NAD</keyword>
<dbReference type="STRING" id="1798644.A2122_00015"/>